<keyword evidence="2" id="KW-1185">Reference proteome</keyword>
<proteinExistence type="predicted"/>
<reference evidence="1 2" key="1">
    <citation type="submission" date="2022-07" db="EMBL/GenBank/DDBJ databases">
        <title>Fecal culturing of patients with breast cancer.</title>
        <authorList>
            <person name="Teng N.M.Y."/>
            <person name="Kiu R."/>
            <person name="Evans R."/>
            <person name="Baker D.J."/>
            <person name="Zenner C."/>
            <person name="Robinson S.D."/>
            <person name="Hall L.J."/>
        </authorList>
    </citation>
    <scope>NUCLEOTIDE SEQUENCE [LARGE SCALE GENOMIC DNA]</scope>
    <source>
        <strain evidence="1 2">LH1063</strain>
    </source>
</reference>
<evidence type="ECO:0000313" key="2">
    <source>
        <dbReference type="Proteomes" id="UP001205603"/>
    </source>
</evidence>
<comment type="caution">
    <text evidence="1">The sequence shown here is derived from an EMBL/GenBank/DDBJ whole genome shotgun (WGS) entry which is preliminary data.</text>
</comment>
<gene>
    <name evidence="1" type="ORF">NMU02_00440</name>
</gene>
<dbReference type="InterPro" id="IPR021326">
    <property type="entry name" value="DUF2931"/>
</dbReference>
<organism evidence="1 2">
    <name type="scientific">Coprobacter tertius</name>
    <dbReference type="NCBI Taxonomy" id="2944915"/>
    <lineage>
        <taxon>Bacteria</taxon>
        <taxon>Pseudomonadati</taxon>
        <taxon>Bacteroidota</taxon>
        <taxon>Bacteroidia</taxon>
        <taxon>Bacteroidales</taxon>
        <taxon>Barnesiellaceae</taxon>
        <taxon>Coprobacter</taxon>
    </lineage>
</organism>
<evidence type="ECO:0000313" key="1">
    <source>
        <dbReference type="EMBL" id="MCP9610561.1"/>
    </source>
</evidence>
<dbReference type="RefSeq" id="WP_255025083.1">
    <property type="nucleotide sequence ID" value="NZ_JANDHW010000001.1"/>
</dbReference>
<dbReference type="EMBL" id="JANDHW010000001">
    <property type="protein sequence ID" value="MCP9610561.1"/>
    <property type="molecule type" value="Genomic_DNA"/>
</dbReference>
<accession>A0ABT1MDW7</accession>
<dbReference type="Proteomes" id="UP001205603">
    <property type="component" value="Unassembled WGS sequence"/>
</dbReference>
<protein>
    <submittedName>
        <fullName evidence="1">DUF2931 family protein</fullName>
    </submittedName>
</protein>
<name>A0ABT1MDW7_9BACT</name>
<sequence>MRIIMIYALLSLLGINFQYCGGQANNNKKNKEMANGYSWGPAASAPKLFPVESRYVIFYVGVDNSPYPVIYSELRRGIANGSSNAALNDFDAQMAMPNGFKTIWLSRAERKVYGGDFTFTDAQKERYRRLFVQGYEVFKKWQGKTEQKHYTYTTFCVTFIPGGKALLHITGPGRRVYVDSFQCDELKDITLEELNFPYVTNYKTMKEHFDRTLKYEEYQPMLAYIKEHGIPYKLWDRYLEKFNYKIKIKFENNETKLDPDYGSSYANGEIIKSRDGIPINSLARIKSLAFKWYVGDVKYTGHFYFNEDEVLEFFDKAYGKDRGQNGEFVIYVSKNNNRFDIFLRVGDRELKFEKTQIHVFKQGVEQPDKEAIVFYNNHRDIHSSNIKFIGE</sequence>
<dbReference type="Pfam" id="PF11153">
    <property type="entry name" value="DUF2931"/>
    <property type="match status" value="1"/>
</dbReference>